<sequence>MKQNVIGKILFYLGIAVIIIGFIQGFINANQMYYQDSFGNQETRFEWRFFLQLAVQSTVDGMVLIGISEVIKLLQNANGKIAGLKLFNGKEKSNHKTEIINEEVELPTVWKLSEDDIEKVYKLYSDAAIIELLPSQLEGYCVVKLQKDEGAFIKVVDVNGFHAQEVQNSDIKKKVTEWYNERV</sequence>
<dbReference type="RefSeq" id="WP_094886844.1">
    <property type="nucleotide sequence ID" value="NZ_NPMS01000009.1"/>
</dbReference>
<keyword evidence="3" id="KW-1185">Reference proteome</keyword>
<evidence type="ECO:0000313" key="2">
    <source>
        <dbReference type="EMBL" id="OZU87542.1"/>
    </source>
</evidence>
<organism evidence="2 3">
    <name type="scientific">Virgibacillus indicus</name>
    <dbReference type="NCBI Taxonomy" id="2024554"/>
    <lineage>
        <taxon>Bacteria</taxon>
        <taxon>Bacillati</taxon>
        <taxon>Bacillota</taxon>
        <taxon>Bacilli</taxon>
        <taxon>Bacillales</taxon>
        <taxon>Bacillaceae</taxon>
        <taxon>Virgibacillus</taxon>
    </lineage>
</organism>
<accession>A0A265N6A3</accession>
<comment type="caution">
    <text evidence="2">The sequence shown here is derived from an EMBL/GenBank/DDBJ whole genome shotgun (WGS) entry which is preliminary data.</text>
</comment>
<dbReference type="EMBL" id="NPMS01000009">
    <property type="protein sequence ID" value="OZU87542.1"/>
    <property type="molecule type" value="Genomic_DNA"/>
</dbReference>
<reference evidence="2 3" key="1">
    <citation type="submission" date="2017-08" db="EMBL/GenBank/DDBJ databases">
        <title>Virgibacillus indicus sp. nov. and Virgibacillus profoundi sp. nov, two moderately halophilic bacteria isolated from marine sediment by using the Microfluidic Streak Plate.</title>
        <authorList>
            <person name="Xu B."/>
            <person name="Hu B."/>
            <person name="Wang J."/>
            <person name="Zhu Y."/>
            <person name="Huang L."/>
            <person name="Du W."/>
            <person name="Huang Y."/>
        </authorList>
    </citation>
    <scope>NUCLEOTIDE SEQUENCE [LARGE SCALE GENOMIC DNA]</scope>
    <source>
        <strain evidence="2 3">IO3-P2-C2</strain>
    </source>
</reference>
<dbReference type="AlphaFoldDB" id="A0A265N6A3"/>
<evidence type="ECO:0000313" key="3">
    <source>
        <dbReference type="Proteomes" id="UP000216498"/>
    </source>
</evidence>
<keyword evidence="1" id="KW-0812">Transmembrane</keyword>
<proteinExistence type="predicted"/>
<dbReference type="Proteomes" id="UP000216498">
    <property type="component" value="Unassembled WGS sequence"/>
</dbReference>
<feature type="transmembrane region" description="Helical" evidence="1">
    <location>
        <begin position="9"/>
        <end position="29"/>
    </location>
</feature>
<keyword evidence="1" id="KW-1133">Transmembrane helix</keyword>
<dbReference type="OrthoDB" id="2719693at2"/>
<gene>
    <name evidence="2" type="ORF">CIL03_15735</name>
</gene>
<protein>
    <submittedName>
        <fullName evidence="2">Uncharacterized protein</fullName>
    </submittedName>
</protein>
<keyword evidence="1" id="KW-0472">Membrane</keyword>
<name>A0A265N6A3_9BACI</name>
<evidence type="ECO:0000256" key="1">
    <source>
        <dbReference type="SAM" id="Phobius"/>
    </source>
</evidence>